<dbReference type="EMBL" id="JAUJFL010000007">
    <property type="protein sequence ID" value="KAK2599780.1"/>
    <property type="molecule type" value="Genomic_DNA"/>
</dbReference>
<organism evidence="1 2">
    <name type="scientific">Phomopsis amygdali</name>
    <name type="common">Fusicoccum amygdali</name>
    <dbReference type="NCBI Taxonomy" id="1214568"/>
    <lineage>
        <taxon>Eukaryota</taxon>
        <taxon>Fungi</taxon>
        <taxon>Dikarya</taxon>
        <taxon>Ascomycota</taxon>
        <taxon>Pezizomycotina</taxon>
        <taxon>Sordariomycetes</taxon>
        <taxon>Sordariomycetidae</taxon>
        <taxon>Diaporthales</taxon>
        <taxon>Diaporthaceae</taxon>
        <taxon>Diaporthe</taxon>
    </lineage>
</organism>
<name>A0AAD9VYF5_PHOAM</name>
<gene>
    <name evidence="1" type="ORF">N8I77_011505</name>
</gene>
<dbReference type="Proteomes" id="UP001265746">
    <property type="component" value="Unassembled WGS sequence"/>
</dbReference>
<keyword evidence="2" id="KW-1185">Reference proteome</keyword>
<comment type="caution">
    <text evidence="1">The sequence shown here is derived from an EMBL/GenBank/DDBJ whole genome shotgun (WGS) entry which is preliminary data.</text>
</comment>
<accession>A0AAD9VYF5</accession>
<protein>
    <submittedName>
        <fullName evidence="1">Uncharacterized protein</fullName>
    </submittedName>
</protein>
<evidence type="ECO:0000313" key="2">
    <source>
        <dbReference type="Proteomes" id="UP001265746"/>
    </source>
</evidence>
<evidence type="ECO:0000313" key="1">
    <source>
        <dbReference type="EMBL" id="KAK2599780.1"/>
    </source>
</evidence>
<reference evidence="1" key="1">
    <citation type="submission" date="2023-06" db="EMBL/GenBank/DDBJ databases">
        <authorList>
            <person name="Noh H."/>
        </authorList>
    </citation>
    <scope>NUCLEOTIDE SEQUENCE</scope>
    <source>
        <strain evidence="1">DUCC20226</strain>
    </source>
</reference>
<sequence>MNLSFFPAPKKKNLTQLHNMKLQILLTGGVWLLILSKAASAMPTTPLSATLNATVAQLGSTEIGHVNLEQRVFYQGTVEDQTNNYLFNMTLESFISLRDERYPSFGRARAYAPSAYQHLCSFTTAPTYHVISFQSMLTLCATARQIHKRSKNKISRNFKSDHYHQCATPGLQIDVCQACAEDPRRKDIGCKHRTNMCRSLVQDVCKCLGDTYYTAVQKFGRKEKRGFV</sequence>
<dbReference type="AlphaFoldDB" id="A0AAD9VYF5"/>
<proteinExistence type="predicted"/>